<gene>
    <name evidence="7" type="ORF">MNBD_GAMMA22-409</name>
</gene>
<keyword evidence="5" id="KW-1133">Transmembrane helix</keyword>
<dbReference type="InterPro" id="IPR050553">
    <property type="entry name" value="Thioredoxin_ResA/DsbE_sf"/>
</dbReference>
<reference evidence="7" key="1">
    <citation type="submission" date="2018-06" db="EMBL/GenBank/DDBJ databases">
        <authorList>
            <person name="Zhirakovskaya E."/>
        </authorList>
    </citation>
    <scope>NUCLEOTIDE SEQUENCE</scope>
</reference>
<dbReference type="InterPro" id="IPR036249">
    <property type="entry name" value="Thioredoxin-like_sf"/>
</dbReference>
<evidence type="ECO:0000256" key="1">
    <source>
        <dbReference type="ARBA" id="ARBA00004196"/>
    </source>
</evidence>
<evidence type="ECO:0000313" key="7">
    <source>
        <dbReference type="EMBL" id="VAX02136.1"/>
    </source>
</evidence>
<protein>
    <recommendedName>
        <fullName evidence="6">Thioredoxin domain-containing protein</fullName>
    </recommendedName>
</protein>
<dbReference type="AlphaFoldDB" id="A0A3B1A8N5"/>
<dbReference type="SUPFAM" id="SSF52833">
    <property type="entry name" value="Thioredoxin-like"/>
    <property type="match status" value="1"/>
</dbReference>
<name>A0A3B1A8N5_9ZZZZ</name>
<dbReference type="PANTHER" id="PTHR42852:SF6">
    <property type="entry name" value="THIOL:DISULFIDE INTERCHANGE PROTEIN DSBE"/>
    <property type="match status" value="1"/>
</dbReference>
<dbReference type="GO" id="GO:0016209">
    <property type="term" value="F:antioxidant activity"/>
    <property type="evidence" value="ECO:0007669"/>
    <property type="project" value="InterPro"/>
</dbReference>
<evidence type="ECO:0000256" key="3">
    <source>
        <dbReference type="ARBA" id="ARBA00023157"/>
    </source>
</evidence>
<keyword evidence="5" id="KW-0812">Transmembrane</keyword>
<feature type="domain" description="Thioredoxin" evidence="6">
    <location>
        <begin position="32"/>
        <end position="173"/>
    </location>
</feature>
<sequence length="181" mass="19701">MKSRQSKKPKIIAIAIIFTTLALAITLLATIGTGIKQVPDITITDIKGNKISLKSMQGYPILITFWASSCGICMREFPELVALFKELSPQGLKMIGIAMPYDIPRAVLEVSQHYSVPYSLALDSMAHATRAFGGVKNTPTSFLIGPDGKIELHSIGAVDMPYLKEKIIKLLAKNKLNTGVK</sequence>
<evidence type="ECO:0000259" key="6">
    <source>
        <dbReference type="PROSITE" id="PS51352"/>
    </source>
</evidence>
<feature type="transmembrane region" description="Helical" evidence="5">
    <location>
        <begin position="12"/>
        <end position="35"/>
    </location>
</feature>
<proteinExistence type="predicted"/>
<dbReference type="Pfam" id="PF00578">
    <property type="entry name" value="AhpC-TSA"/>
    <property type="match status" value="1"/>
</dbReference>
<comment type="subcellular location">
    <subcellularLocation>
        <location evidence="1">Cell envelope</location>
    </subcellularLocation>
</comment>
<accession>A0A3B1A8N5</accession>
<evidence type="ECO:0000256" key="4">
    <source>
        <dbReference type="ARBA" id="ARBA00023284"/>
    </source>
</evidence>
<dbReference type="EMBL" id="UOFS01000054">
    <property type="protein sequence ID" value="VAX02136.1"/>
    <property type="molecule type" value="Genomic_DNA"/>
</dbReference>
<dbReference type="Gene3D" id="3.40.30.10">
    <property type="entry name" value="Glutaredoxin"/>
    <property type="match status" value="1"/>
</dbReference>
<keyword evidence="2" id="KW-0201">Cytochrome c-type biogenesis</keyword>
<dbReference type="PANTHER" id="PTHR42852">
    <property type="entry name" value="THIOL:DISULFIDE INTERCHANGE PROTEIN DSBE"/>
    <property type="match status" value="1"/>
</dbReference>
<keyword evidence="5" id="KW-0472">Membrane</keyword>
<dbReference type="InterPro" id="IPR013766">
    <property type="entry name" value="Thioredoxin_domain"/>
</dbReference>
<keyword evidence="4" id="KW-0676">Redox-active center</keyword>
<evidence type="ECO:0000256" key="5">
    <source>
        <dbReference type="SAM" id="Phobius"/>
    </source>
</evidence>
<dbReference type="InterPro" id="IPR000866">
    <property type="entry name" value="AhpC/TSA"/>
</dbReference>
<evidence type="ECO:0000256" key="2">
    <source>
        <dbReference type="ARBA" id="ARBA00022748"/>
    </source>
</evidence>
<dbReference type="PROSITE" id="PS51352">
    <property type="entry name" value="THIOREDOXIN_2"/>
    <property type="match status" value="1"/>
</dbReference>
<keyword evidence="3" id="KW-1015">Disulfide bond</keyword>
<organism evidence="7">
    <name type="scientific">hydrothermal vent metagenome</name>
    <dbReference type="NCBI Taxonomy" id="652676"/>
    <lineage>
        <taxon>unclassified sequences</taxon>
        <taxon>metagenomes</taxon>
        <taxon>ecological metagenomes</taxon>
    </lineage>
</organism>
<dbReference type="CDD" id="cd02966">
    <property type="entry name" value="TlpA_like_family"/>
    <property type="match status" value="1"/>
</dbReference>
<dbReference type="GO" id="GO:0016491">
    <property type="term" value="F:oxidoreductase activity"/>
    <property type="evidence" value="ECO:0007669"/>
    <property type="project" value="InterPro"/>
</dbReference>